<evidence type="ECO:0000313" key="10">
    <source>
        <dbReference type="EMBL" id="PWF25857.1"/>
    </source>
</evidence>
<evidence type="ECO:0000256" key="4">
    <source>
        <dbReference type="ARBA" id="ARBA00011738"/>
    </source>
</evidence>
<evidence type="ECO:0000256" key="7">
    <source>
        <dbReference type="ARBA" id="ARBA00023235"/>
    </source>
</evidence>
<evidence type="ECO:0000256" key="9">
    <source>
        <dbReference type="PIRSR" id="PIRSR005384-2"/>
    </source>
</evidence>
<feature type="binding site" evidence="9">
    <location>
        <position position="100"/>
    </location>
    <ligand>
        <name>D-ribulose 5-phosphate</name>
        <dbReference type="ChEBI" id="CHEBI:58121"/>
    </ligand>
</feature>
<dbReference type="InterPro" id="IPR036569">
    <property type="entry name" value="RpiB_LacA_LacB_sf"/>
</dbReference>
<dbReference type="GO" id="GO:0004751">
    <property type="term" value="F:ribose-5-phosphate isomerase activity"/>
    <property type="evidence" value="ECO:0007669"/>
    <property type="project" value="UniProtKB-EC"/>
</dbReference>
<dbReference type="Proteomes" id="UP000245283">
    <property type="component" value="Unassembled WGS sequence"/>
</dbReference>
<keyword evidence="7 10" id="KW-0413">Isomerase</keyword>
<name>A0A2V1K8N2_9ACTO</name>
<evidence type="ECO:0000256" key="1">
    <source>
        <dbReference type="ARBA" id="ARBA00001713"/>
    </source>
</evidence>
<comment type="similarity">
    <text evidence="3">Belongs to the LacAB/RpiB family.</text>
</comment>
<organism evidence="10 11">
    <name type="scientific">Ancrocorticia populi</name>
    <dbReference type="NCBI Taxonomy" id="2175228"/>
    <lineage>
        <taxon>Bacteria</taxon>
        <taxon>Bacillati</taxon>
        <taxon>Actinomycetota</taxon>
        <taxon>Actinomycetes</taxon>
        <taxon>Actinomycetales</taxon>
        <taxon>Actinomycetaceae</taxon>
        <taxon>Ancrocorticia</taxon>
    </lineage>
</organism>
<dbReference type="Gene3D" id="3.40.1400.10">
    <property type="entry name" value="Sugar-phosphate isomerase, RpiB/LacA/LacB"/>
    <property type="match status" value="1"/>
</dbReference>
<evidence type="ECO:0000256" key="5">
    <source>
        <dbReference type="ARBA" id="ARBA00011959"/>
    </source>
</evidence>
<evidence type="ECO:0000256" key="2">
    <source>
        <dbReference type="ARBA" id="ARBA00004988"/>
    </source>
</evidence>
<dbReference type="GO" id="GO:0019316">
    <property type="term" value="P:D-allose catabolic process"/>
    <property type="evidence" value="ECO:0007669"/>
    <property type="project" value="TreeGrafter"/>
</dbReference>
<reference evidence="11" key="1">
    <citation type="submission" date="2018-05" db="EMBL/GenBank/DDBJ databases">
        <authorList>
            <person name="Li Y."/>
        </authorList>
    </citation>
    <scope>NUCLEOTIDE SEQUENCE [LARGE SCALE GENOMIC DNA]</scope>
    <source>
        <strain evidence="11">sk1b4</strain>
    </source>
</reference>
<dbReference type="EC" id="5.3.1.6" evidence="5"/>
<comment type="caution">
    <text evidence="10">The sequence shown here is derived from an EMBL/GenBank/DDBJ whole genome shotgun (WGS) entry which is preliminary data.</text>
</comment>
<feature type="binding site" evidence="9">
    <location>
        <position position="110"/>
    </location>
    <ligand>
        <name>D-ribulose 5-phosphate</name>
        <dbReference type="ChEBI" id="CHEBI:58121"/>
    </ligand>
</feature>
<dbReference type="NCBIfam" id="TIGR02133">
    <property type="entry name" value="RPI_actino"/>
    <property type="match status" value="1"/>
</dbReference>
<dbReference type="RefSeq" id="WP_109094345.1">
    <property type="nucleotide sequence ID" value="NZ_CAMELQ010000043.1"/>
</dbReference>
<dbReference type="PANTHER" id="PTHR30345:SF0">
    <property type="entry name" value="DNA DAMAGE-REPAIR_TOLERATION PROTEIN DRT102"/>
    <property type="match status" value="1"/>
</dbReference>
<dbReference type="InterPro" id="IPR011860">
    <property type="entry name" value="Rib-5-P_Isoase_Actino"/>
</dbReference>
<feature type="binding site" evidence="9">
    <location>
        <position position="138"/>
    </location>
    <ligand>
        <name>D-ribulose 5-phosphate</name>
        <dbReference type="ChEBI" id="CHEBI:58121"/>
    </ligand>
</feature>
<evidence type="ECO:0000256" key="6">
    <source>
        <dbReference type="ARBA" id="ARBA00014007"/>
    </source>
</evidence>
<dbReference type="NCBIfam" id="TIGR00689">
    <property type="entry name" value="rpiB_lacA_lacB"/>
    <property type="match status" value="1"/>
</dbReference>
<proteinExistence type="inferred from homology"/>
<dbReference type="InterPro" id="IPR003500">
    <property type="entry name" value="RpiB_LacA_LacB"/>
</dbReference>
<comment type="subunit">
    <text evidence="4">Homodimer.</text>
</comment>
<dbReference type="SUPFAM" id="SSF89623">
    <property type="entry name" value="Ribose/Galactose isomerase RpiB/AlsB"/>
    <property type="match status" value="1"/>
</dbReference>
<evidence type="ECO:0000313" key="11">
    <source>
        <dbReference type="Proteomes" id="UP000245283"/>
    </source>
</evidence>
<keyword evidence="11" id="KW-1185">Reference proteome</keyword>
<gene>
    <name evidence="10" type="ORF">DD236_09525</name>
</gene>
<feature type="binding site" evidence="9">
    <location>
        <begin position="8"/>
        <end position="9"/>
    </location>
    <ligand>
        <name>D-ribulose 5-phosphate</name>
        <dbReference type="ChEBI" id="CHEBI:58121"/>
    </ligand>
</feature>
<comment type="catalytic activity">
    <reaction evidence="1">
        <text>aldehydo-D-ribose 5-phosphate = D-ribulose 5-phosphate</text>
        <dbReference type="Rhea" id="RHEA:14657"/>
        <dbReference type="ChEBI" id="CHEBI:58121"/>
        <dbReference type="ChEBI" id="CHEBI:58273"/>
        <dbReference type="EC" id="5.3.1.6"/>
    </reaction>
</comment>
<feature type="binding site" evidence="9">
    <location>
        <position position="134"/>
    </location>
    <ligand>
        <name>D-ribulose 5-phosphate</name>
        <dbReference type="ChEBI" id="CHEBI:58121"/>
    </ligand>
</feature>
<dbReference type="GO" id="GO:0009052">
    <property type="term" value="P:pentose-phosphate shunt, non-oxidative branch"/>
    <property type="evidence" value="ECO:0007669"/>
    <property type="project" value="TreeGrafter"/>
</dbReference>
<evidence type="ECO:0000256" key="8">
    <source>
        <dbReference type="ARBA" id="ARBA00032117"/>
    </source>
</evidence>
<dbReference type="Pfam" id="PF02502">
    <property type="entry name" value="LacAB_rpiB"/>
    <property type="match status" value="1"/>
</dbReference>
<protein>
    <recommendedName>
        <fullName evidence="6">Ribose-5-phosphate isomerase B</fullName>
        <ecNumber evidence="5">5.3.1.6</ecNumber>
    </recommendedName>
    <alternativeName>
        <fullName evidence="8">Phosphoriboisomerase B</fullName>
    </alternativeName>
</protein>
<comment type="pathway">
    <text evidence="2">Carbohydrate degradation; pentose phosphate pathway; D-ribose 5-phosphate from D-ribulose 5-phosphate (non-oxidative stage): step 1/1.</text>
</comment>
<accession>A0A2V1K8N2</accession>
<dbReference type="OrthoDB" id="1778624at2"/>
<dbReference type="PIRSF" id="PIRSF005384">
    <property type="entry name" value="RpiB_LacA_B"/>
    <property type="match status" value="1"/>
</dbReference>
<dbReference type="AlphaFoldDB" id="A0A2V1K8N2"/>
<dbReference type="PANTHER" id="PTHR30345">
    <property type="entry name" value="RIBOSE-5-PHOSPHATE ISOMERASE B"/>
    <property type="match status" value="1"/>
</dbReference>
<sequence length="151" mass="16550">MRVHIASDHAGFELREYVIPKLKEAGYEVVDHGATTYDSLDHYPTMCIPCAEAVVADPGSLGIVIGGSGNGEQIAANKVKGARAILAWNQDTAALGREHNNANVIGIGARQHAPEEAWTLIKTFLETPWSEEDRHQARVDLLTEYEDKTKK</sequence>
<dbReference type="NCBIfam" id="NF004051">
    <property type="entry name" value="PRK05571.1"/>
    <property type="match status" value="1"/>
</dbReference>
<feature type="binding site" evidence="9">
    <location>
        <begin position="67"/>
        <end position="71"/>
    </location>
    <ligand>
        <name>D-ribulose 5-phosphate</name>
        <dbReference type="ChEBI" id="CHEBI:58121"/>
    </ligand>
</feature>
<dbReference type="EMBL" id="QETB01000005">
    <property type="protein sequence ID" value="PWF25857.1"/>
    <property type="molecule type" value="Genomic_DNA"/>
</dbReference>
<evidence type="ECO:0000256" key="3">
    <source>
        <dbReference type="ARBA" id="ARBA00008754"/>
    </source>
</evidence>